<proteinExistence type="predicted"/>
<keyword evidence="2" id="KW-1185">Reference proteome</keyword>
<name>A0A6I5MZ89_9BIFI</name>
<organism evidence="1 2">
    <name type="scientific">Bifidobacterium choloepi</name>
    <dbReference type="NCBI Taxonomy" id="2614131"/>
    <lineage>
        <taxon>Bacteria</taxon>
        <taxon>Bacillati</taxon>
        <taxon>Actinomycetota</taxon>
        <taxon>Actinomycetes</taxon>
        <taxon>Bifidobacteriales</taxon>
        <taxon>Bifidobacteriaceae</taxon>
        <taxon>Bifidobacterium</taxon>
    </lineage>
</organism>
<evidence type="ECO:0008006" key="3">
    <source>
        <dbReference type="Google" id="ProtNLM"/>
    </source>
</evidence>
<sequence length="218" mass="23305">MGQTAIDYALPTAGSPGRTIAIAIETTGDDPFTNTIRRLGVVNGAARTIVGSLAMPTTEDLGTLRSAVEHAGEIIVFDAAFVLPFLGRVGIAVPRDRVRDVMTEYVDANSSVEYADLSAIARDHHLTFNPADALQCAAAALILHLMHAGDVVMPDGCTMRIDDMIVDGNPASGKVIGTIPGSPETIVEVPRESWADRHSFMLTLLGWLGIWRLWQGGR</sequence>
<dbReference type="AlphaFoldDB" id="A0A6I5MZ89"/>
<dbReference type="Proteomes" id="UP000469292">
    <property type="component" value="Unassembled WGS sequence"/>
</dbReference>
<evidence type="ECO:0000313" key="1">
    <source>
        <dbReference type="EMBL" id="NEG69135.1"/>
    </source>
</evidence>
<protein>
    <recommendedName>
        <fullName evidence="3">DNA polymerase III subunit epsilon</fullName>
    </recommendedName>
</protein>
<accession>A0A6I5MZ89</accession>
<evidence type="ECO:0000313" key="2">
    <source>
        <dbReference type="Proteomes" id="UP000469292"/>
    </source>
</evidence>
<gene>
    <name evidence="1" type="ORF">F6S87_00530</name>
</gene>
<reference evidence="1 2" key="1">
    <citation type="submission" date="2019-09" db="EMBL/GenBank/DDBJ databases">
        <title>Phylogenetic characterization of a novel taxon of the genus Bifidobacterium: Bifidobacterium choloepi sp. nov.</title>
        <authorList>
            <person name="Modesto M."/>
            <person name="Satti M."/>
        </authorList>
    </citation>
    <scope>NUCLEOTIDE SEQUENCE [LARGE SCALE GENOMIC DNA]</scope>
    <source>
        <strain evidence="1 2">BRDM6</strain>
    </source>
</reference>
<dbReference type="EMBL" id="VYSG01000001">
    <property type="protein sequence ID" value="NEG69135.1"/>
    <property type="molecule type" value="Genomic_DNA"/>
</dbReference>
<dbReference type="RefSeq" id="WP_163226742.1">
    <property type="nucleotide sequence ID" value="NZ_VYSG01000001.1"/>
</dbReference>
<comment type="caution">
    <text evidence="1">The sequence shown here is derived from an EMBL/GenBank/DDBJ whole genome shotgun (WGS) entry which is preliminary data.</text>
</comment>
<dbReference type="SUPFAM" id="SSF53098">
    <property type="entry name" value="Ribonuclease H-like"/>
    <property type="match status" value="1"/>
</dbReference>
<dbReference type="InterPro" id="IPR012337">
    <property type="entry name" value="RNaseH-like_sf"/>
</dbReference>